<dbReference type="AlphaFoldDB" id="A0A3N4PDQ9"/>
<organism evidence="1 2">
    <name type="scientific">Chitinophaga lutea</name>
    <dbReference type="NCBI Taxonomy" id="2488634"/>
    <lineage>
        <taxon>Bacteria</taxon>
        <taxon>Pseudomonadati</taxon>
        <taxon>Bacteroidota</taxon>
        <taxon>Chitinophagia</taxon>
        <taxon>Chitinophagales</taxon>
        <taxon>Chitinophagaceae</taxon>
        <taxon>Chitinophaga</taxon>
    </lineage>
</organism>
<comment type="caution">
    <text evidence="1">The sequence shown here is derived from an EMBL/GenBank/DDBJ whole genome shotgun (WGS) entry which is preliminary data.</text>
</comment>
<keyword evidence="2" id="KW-1185">Reference proteome</keyword>
<protein>
    <submittedName>
        <fullName evidence="1">Uncharacterized protein</fullName>
    </submittedName>
</protein>
<proteinExistence type="predicted"/>
<gene>
    <name evidence="1" type="ORF">EGT74_24555</name>
</gene>
<sequence length="163" mass="18654">MAYPIGQYYIDGADLYLVYGILIASGSDDFLRLPDRKESITNDWLDENGIDIDLSRVFLKSKECTLECAILAANEIDFWTKYDSFFAMLIKPGLRRLEITELSSSFYVYYKDCPSYDRVTRIKTGPHAGKVGAKFSITFVEQKPRLDASNVYVITQNNKFIIT</sequence>
<dbReference type="EMBL" id="RPDH01000003">
    <property type="protein sequence ID" value="RPE05558.1"/>
    <property type="molecule type" value="Genomic_DNA"/>
</dbReference>
<dbReference type="OrthoDB" id="667044at2"/>
<accession>A0A3N4PDQ9</accession>
<dbReference type="Proteomes" id="UP000278351">
    <property type="component" value="Unassembled WGS sequence"/>
</dbReference>
<reference evidence="1 2" key="1">
    <citation type="submission" date="2018-11" db="EMBL/GenBank/DDBJ databases">
        <title>Chitinophaga lutea sp.nov., isolate from arsenic contaminated soil.</title>
        <authorList>
            <person name="Zong Y."/>
        </authorList>
    </citation>
    <scope>NUCLEOTIDE SEQUENCE [LARGE SCALE GENOMIC DNA]</scope>
    <source>
        <strain evidence="1 2">ZY74</strain>
    </source>
</reference>
<name>A0A3N4PDQ9_9BACT</name>
<dbReference type="RefSeq" id="WP_123849201.1">
    <property type="nucleotide sequence ID" value="NZ_RPDH01000003.1"/>
</dbReference>
<evidence type="ECO:0000313" key="2">
    <source>
        <dbReference type="Proteomes" id="UP000278351"/>
    </source>
</evidence>
<evidence type="ECO:0000313" key="1">
    <source>
        <dbReference type="EMBL" id="RPE05558.1"/>
    </source>
</evidence>